<dbReference type="Proteomes" id="UP000821845">
    <property type="component" value="Chromosome 7"/>
</dbReference>
<keyword evidence="2" id="KW-1185">Reference proteome</keyword>
<evidence type="ECO:0000313" key="2">
    <source>
        <dbReference type="Proteomes" id="UP000821845"/>
    </source>
</evidence>
<dbReference type="EMBL" id="CM023487">
    <property type="protein sequence ID" value="KAH6927045.1"/>
    <property type="molecule type" value="Genomic_DNA"/>
</dbReference>
<comment type="caution">
    <text evidence="1">The sequence shown here is derived from an EMBL/GenBank/DDBJ whole genome shotgun (WGS) entry which is preliminary data.</text>
</comment>
<protein>
    <submittedName>
        <fullName evidence="1">Uncharacterized protein</fullName>
    </submittedName>
</protein>
<organism evidence="1 2">
    <name type="scientific">Hyalomma asiaticum</name>
    <name type="common">Tick</name>
    <dbReference type="NCBI Taxonomy" id="266040"/>
    <lineage>
        <taxon>Eukaryota</taxon>
        <taxon>Metazoa</taxon>
        <taxon>Ecdysozoa</taxon>
        <taxon>Arthropoda</taxon>
        <taxon>Chelicerata</taxon>
        <taxon>Arachnida</taxon>
        <taxon>Acari</taxon>
        <taxon>Parasitiformes</taxon>
        <taxon>Ixodida</taxon>
        <taxon>Ixodoidea</taxon>
        <taxon>Ixodidae</taxon>
        <taxon>Hyalomminae</taxon>
        <taxon>Hyalomma</taxon>
    </lineage>
</organism>
<sequence>MSSCATSSQPTPATANFIGPLLPDIWIEVFRYLDAQSLMNMAEAVPEVKSTAFSRTILRRVTFAPETNEQTVNKFLEAIDEKLVQDKQQADDARSLHPVEELRFTGCRTLPSRAIIICAGHFSNLRELYCVKCVLQPDELFSMLSLRLKCLKTLHWSIFDCHICELKMYSDAMLEIRSLAMSDVSPSVNSMYVEVAATAMTVLLFHTFVGSCGSLRSLHVHAMLPQYSAASTVQTFYGIVDWNLQNIGRIRDRMVNLETWKFTSEL</sequence>
<accession>A0ACB7RXC7</accession>
<proteinExistence type="predicted"/>
<gene>
    <name evidence="1" type="ORF">HPB50_025360</name>
</gene>
<name>A0ACB7RXC7_HYAAI</name>
<evidence type="ECO:0000313" key="1">
    <source>
        <dbReference type="EMBL" id="KAH6927045.1"/>
    </source>
</evidence>
<reference evidence="1" key="1">
    <citation type="submission" date="2020-05" db="EMBL/GenBank/DDBJ databases">
        <title>Large-scale comparative analyses of tick genomes elucidate their genetic diversity and vector capacities.</title>
        <authorList>
            <person name="Jia N."/>
            <person name="Wang J."/>
            <person name="Shi W."/>
            <person name="Du L."/>
            <person name="Sun Y."/>
            <person name="Zhan W."/>
            <person name="Jiang J."/>
            <person name="Wang Q."/>
            <person name="Zhang B."/>
            <person name="Ji P."/>
            <person name="Sakyi L.B."/>
            <person name="Cui X."/>
            <person name="Yuan T."/>
            <person name="Jiang B."/>
            <person name="Yang W."/>
            <person name="Lam T.T.-Y."/>
            <person name="Chang Q."/>
            <person name="Ding S."/>
            <person name="Wang X."/>
            <person name="Zhu J."/>
            <person name="Ruan X."/>
            <person name="Zhao L."/>
            <person name="Wei J."/>
            <person name="Que T."/>
            <person name="Du C."/>
            <person name="Cheng J."/>
            <person name="Dai P."/>
            <person name="Han X."/>
            <person name="Huang E."/>
            <person name="Gao Y."/>
            <person name="Liu J."/>
            <person name="Shao H."/>
            <person name="Ye R."/>
            <person name="Li L."/>
            <person name="Wei W."/>
            <person name="Wang X."/>
            <person name="Wang C."/>
            <person name="Yang T."/>
            <person name="Huo Q."/>
            <person name="Li W."/>
            <person name="Guo W."/>
            <person name="Chen H."/>
            <person name="Zhou L."/>
            <person name="Ni X."/>
            <person name="Tian J."/>
            <person name="Zhou Y."/>
            <person name="Sheng Y."/>
            <person name="Liu T."/>
            <person name="Pan Y."/>
            <person name="Xia L."/>
            <person name="Li J."/>
            <person name="Zhao F."/>
            <person name="Cao W."/>
        </authorList>
    </citation>
    <scope>NUCLEOTIDE SEQUENCE</scope>
    <source>
        <strain evidence="1">Hyas-2018</strain>
    </source>
</reference>